<name>F0UVA0_AJEC8</name>
<reference evidence="2" key="1">
    <citation type="submission" date="2008-07" db="EMBL/GenBank/DDBJ databases">
        <title>Annotation of Ajellomyces capsulatus strain H88.</title>
        <authorList>
            <person name="Champion M."/>
            <person name="Cuomo C."/>
            <person name="Ma L.-J."/>
            <person name="Henn M.R."/>
            <person name="Sil A."/>
            <person name="Goldman B."/>
            <person name="Young S.K."/>
            <person name="Kodira C.D."/>
            <person name="Zeng Q."/>
            <person name="Koehrsen M."/>
            <person name="Alvarado L."/>
            <person name="Berlin A."/>
            <person name="Borenstein D."/>
            <person name="Chen Z."/>
            <person name="Engels R."/>
            <person name="Freedman E."/>
            <person name="Gellesch M."/>
            <person name="Goldberg J."/>
            <person name="Griggs A."/>
            <person name="Gujja S."/>
            <person name="Heiman D."/>
            <person name="Hepburn T."/>
            <person name="Howarth C."/>
            <person name="Jen D."/>
            <person name="Larson L."/>
            <person name="Lewis B."/>
            <person name="Mehta T."/>
            <person name="Park D."/>
            <person name="Pearson M."/>
            <person name="Roberts A."/>
            <person name="Saif S."/>
            <person name="Shea T."/>
            <person name="Shenoy N."/>
            <person name="Sisk P."/>
            <person name="Stolte C."/>
            <person name="Sykes S."/>
            <person name="Walk T."/>
            <person name="White J."/>
            <person name="Yandava C."/>
            <person name="Klein B."/>
            <person name="McEwen J.G."/>
            <person name="Puccia R."/>
            <person name="Goldman G.H."/>
            <person name="Felipe M.S."/>
            <person name="Nino-Vega G."/>
            <person name="San-Blas G."/>
            <person name="Taylor J."/>
            <person name="Mendoza L."/>
            <person name="Galagan J."/>
            <person name="Nusbaum C."/>
            <person name="Birren B."/>
        </authorList>
    </citation>
    <scope>NUCLEOTIDE SEQUENCE [LARGE SCALE GENOMIC DNA]</scope>
    <source>
        <strain evidence="2">H88</strain>
    </source>
</reference>
<dbReference type="Proteomes" id="UP000008142">
    <property type="component" value="Unassembled WGS sequence"/>
</dbReference>
<dbReference type="AlphaFoldDB" id="F0UVA0"/>
<organism evidence="2">
    <name type="scientific">Ajellomyces capsulatus (strain H88)</name>
    <name type="common">Darling's disease fungus</name>
    <name type="synonym">Histoplasma capsulatum</name>
    <dbReference type="NCBI Taxonomy" id="544711"/>
    <lineage>
        <taxon>Eukaryota</taxon>
        <taxon>Fungi</taxon>
        <taxon>Dikarya</taxon>
        <taxon>Ascomycota</taxon>
        <taxon>Pezizomycotina</taxon>
        <taxon>Eurotiomycetes</taxon>
        <taxon>Eurotiomycetidae</taxon>
        <taxon>Onygenales</taxon>
        <taxon>Ajellomycetaceae</taxon>
        <taxon>Histoplasma</taxon>
    </lineage>
</organism>
<evidence type="ECO:0000313" key="1">
    <source>
        <dbReference type="EMBL" id="EGC49827.1"/>
    </source>
</evidence>
<evidence type="ECO:0000313" key="2">
    <source>
        <dbReference type="Proteomes" id="UP000008142"/>
    </source>
</evidence>
<dbReference type="HOGENOM" id="CLU_2276645_0_0_1"/>
<gene>
    <name evidence="1" type="ORF">HCEG_09042</name>
</gene>
<accession>F0UVA0</accession>
<sequence length="102" mass="11810">MRYVKDMRPMRFTGSKRRLFFKGWRVSETCQGKSARLLIKAPINGQSEAPIGHLYSIASISLAMDLTYIHIPWIYVDAAAWHPWRTLNVGQNCIRVLFKAEK</sequence>
<proteinExistence type="predicted"/>
<protein>
    <submittedName>
        <fullName evidence="1">Predicted protein</fullName>
    </submittedName>
</protein>
<dbReference type="EMBL" id="DS990644">
    <property type="protein sequence ID" value="EGC49827.1"/>
    <property type="molecule type" value="Genomic_DNA"/>
</dbReference>